<dbReference type="RefSeq" id="WP_243308275.1">
    <property type="nucleotide sequence ID" value="NZ_JALGBI010000002.1"/>
</dbReference>
<evidence type="ECO:0000256" key="1">
    <source>
        <dbReference type="ARBA" id="ARBA00004141"/>
    </source>
</evidence>
<feature type="transmembrane region" description="Helical" evidence="5">
    <location>
        <begin position="97"/>
        <end position="117"/>
    </location>
</feature>
<dbReference type="Pfam" id="PF00916">
    <property type="entry name" value="Sulfate_transp"/>
    <property type="match status" value="1"/>
</dbReference>
<comment type="subcellular location">
    <subcellularLocation>
        <location evidence="1">Membrane</location>
        <topology evidence="1">Multi-pass membrane protein</topology>
    </subcellularLocation>
</comment>
<dbReference type="InterPro" id="IPR001902">
    <property type="entry name" value="SLC26A/SulP_fam"/>
</dbReference>
<evidence type="ECO:0000256" key="5">
    <source>
        <dbReference type="SAM" id="Phobius"/>
    </source>
</evidence>
<dbReference type="InterPro" id="IPR002645">
    <property type="entry name" value="STAS_dom"/>
</dbReference>
<dbReference type="Proteomes" id="UP001139447">
    <property type="component" value="Unassembled WGS sequence"/>
</dbReference>
<feature type="transmembrane region" description="Helical" evidence="5">
    <location>
        <begin position="60"/>
        <end position="91"/>
    </location>
</feature>
<feature type="transmembrane region" description="Helical" evidence="5">
    <location>
        <begin position="124"/>
        <end position="144"/>
    </location>
</feature>
<dbReference type="GO" id="GO:0016020">
    <property type="term" value="C:membrane"/>
    <property type="evidence" value="ECO:0007669"/>
    <property type="project" value="UniProtKB-SubCell"/>
</dbReference>
<feature type="transmembrane region" description="Helical" evidence="5">
    <location>
        <begin position="225"/>
        <end position="242"/>
    </location>
</feature>
<feature type="domain" description="STAS" evidence="6">
    <location>
        <begin position="445"/>
        <end position="547"/>
    </location>
</feature>
<comment type="caution">
    <text evidence="7">The sequence shown here is derived from an EMBL/GenBank/DDBJ whole genome shotgun (WGS) entry which is preliminary data.</text>
</comment>
<dbReference type="Pfam" id="PF01740">
    <property type="entry name" value="STAS"/>
    <property type="match status" value="1"/>
</dbReference>
<evidence type="ECO:0000313" key="8">
    <source>
        <dbReference type="Proteomes" id="UP001139447"/>
    </source>
</evidence>
<protein>
    <submittedName>
        <fullName evidence="7">SulP family inorganic anion transporter</fullName>
    </submittedName>
</protein>
<keyword evidence="2 5" id="KW-0812">Transmembrane</keyword>
<dbReference type="AlphaFoldDB" id="A0A9X1VXE7"/>
<dbReference type="InterPro" id="IPR011547">
    <property type="entry name" value="SLC26A/SulP_dom"/>
</dbReference>
<keyword evidence="8" id="KW-1185">Reference proteome</keyword>
<dbReference type="GO" id="GO:0055085">
    <property type="term" value="P:transmembrane transport"/>
    <property type="evidence" value="ECO:0007669"/>
    <property type="project" value="InterPro"/>
</dbReference>
<evidence type="ECO:0000256" key="4">
    <source>
        <dbReference type="ARBA" id="ARBA00023136"/>
    </source>
</evidence>
<keyword evidence="4 5" id="KW-0472">Membrane</keyword>
<evidence type="ECO:0000256" key="3">
    <source>
        <dbReference type="ARBA" id="ARBA00022989"/>
    </source>
</evidence>
<dbReference type="Gene3D" id="3.30.750.24">
    <property type="entry name" value="STAS domain"/>
    <property type="match status" value="1"/>
</dbReference>
<dbReference type="PROSITE" id="PS50801">
    <property type="entry name" value="STAS"/>
    <property type="match status" value="1"/>
</dbReference>
<gene>
    <name evidence="7" type="ORF">MMF98_18260</name>
</gene>
<feature type="transmembrane region" description="Helical" evidence="5">
    <location>
        <begin position="348"/>
        <end position="367"/>
    </location>
</feature>
<dbReference type="CDD" id="cd07042">
    <property type="entry name" value="STAS_SulP_like_sulfate_transporter"/>
    <property type="match status" value="1"/>
</dbReference>
<dbReference type="SUPFAM" id="SSF52091">
    <property type="entry name" value="SpoIIaa-like"/>
    <property type="match status" value="1"/>
</dbReference>
<proteinExistence type="predicted"/>
<feature type="transmembrane region" description="Helical" evidence="5">
    <location>
        <begin position="372"/>
        <end position="390"/>
    </location>
</feature>
<dbReference type="PANTHER" id="PTHR11814">
    <property type="entry name" value="SULFATE TRANSPORTER"/>
    <property type="match status" value="1"/>
</dbReference>
<name>A0A9X1VXE7_9BURK</name>
<evidence type="ECO:0000259" key="6">
    <source>
        <dbReference type="PROSITE" id="PS50801"/>
    </source>
</evidence>
<feature type="transmembrane region" description="Helical" evidence="5">
    <location>
        <begin position="176"/>
        <end position="194"/>
    </location>
</feature>
<sequence>MFSPSFEFRPRLLKALSGYDRERLARDIGAGLTVGIVALPLAMAFAIASGLKPEAGLWTAIIAGFLISALGGSSVQIGGPAGAFIVIVYGIVERYGLANLLIATACAGVLLFLMGFFRLGTLVRYVPVSIVIGFTNGIAVLIALSQLKDLLGLDIQHMPADFFSQIHTLALHLHSLNLYALGLGAACLLGLFVWPRLWHEQSRLQQALNLPIPGMHRAVRTTGRIPGPIVALATLTLLAWALDLPVETIGSRFGGIPQGLPAFALPAFSWETVKLLVTPTLTIALLGAIESLLCARVADQMTTGTRHDPNQELMAQGVANFVVPFFGGMPATGTIARTVTNIRSGGSSPVAGMVHALALLAIVLVAAPLAKAVPLAVLAGILLFVAWNMGEWHAFGRLRHYSSHYRMLMLGTFALTVVFDLTVAVEVGLLLACALFVRRMSSLFQVRETARSDGAVTYRLYGSLFFGAVAKIDPVVQAVETSPAPLRVELDAAQLISLDTSGLDALEQLLKVIHQHGGTLHLLHLNEQPRSLMERTGFAARLAAQPA</sequence>
<evidence type="ECO:0000313" key="7">
    <source>
        <dbReference type="EMBL" id="MCJ0765162.1"/>
    </source>
</evidence>
<evidence type="ECO:0000256" key="2">
    <source>
        <dbReference type="ARBA" id="ARBA00022692"/>
    </source>
</evidence>
<keyword evidence="3 5" id="KW-1133">Transmembrane helix</keyword>
<dbReference type="InterPro" id="IPR036513">
    <property type="entry name" value="STAS_dom_sf"/>
</dbReference>
<feature type="transmembrane region" description="Helical" evidence="5">
    <location>
        <begin position="410"/>
        <end position="437"/>
    </location>
</feature>
<organism evidence="7 8">
    <name type="scientific">Variovorax terrae</name>
    <dbReference type="NCBI Taxonomy" id="2923278"/>
    <lineage>
        <taxon>Bacteria</taxon>
        <taxon>Pseudomonadati</taxon>
        <taxon>Pseudomonadota</taxon>
        <taxon>Betaproteobacteria</taxon>
        <taxon>Burkholderiales</taxon>
        <taxon>Comamonadaceae</taxon>
        <taxon>Variovorax</taxon>
    </lineage>
</organism>
<dbReference type="EMBL" id="JALGBI010000002">
    <property type="protein sequence ID" value="MCJ0765162.1"/>
    <property type="molecule type" value="Genomic_DNA"/>
</dbReference>
<feature type="transmembrane region" description="Helical" evidence="5">
    <location>
        <begin position="318"/>
        <end position="336"/>
    </location>
</feature>
<reference evidence="7" key="1">
    <citation type="submission" date="2022-03" db="EMBL/GenBank/DDBJ databases">
        <authorList>
            <person name="Woo C.Y."/>
        </authorList>
    </citation>
    <scope>NUCLEOTIDE SEQUENCE</scope>
    <source>
        <strain evidence="7">CYS-02</strain>
    </source>
</reference>
<feature type="transmembrane region" description="Helical" evidence="5">
    <location>
        <begin position="28"/>
        <end position="48"/>
    </location>
</feature>
<feature type="transmembrane region" description="Helical" evidence="5">
    <location>
        <begin position="275"/>
        <end position="298"/>
    </location>
</feature>
<accession>A0A9X1VXE7</accession>